<dbReference type="SUPFAM" id="SSF55811">
    <property type="entry name" value="Nudix"/>
    <property type="match status" value="1"/>
</dbReference>
<dbReference type="PROSITE" id="PS51462">
    <property type="entry name" value="NUDIX"/>
    <property type="match status" value="1"/>
</dbReference>
<accession>A0A9W4P914</accession>
<keyword evidence="3" id="KW-1185">Reference proteome</keyword>
<dbReference type="InterPro" id="IPR000086">
    <property type="entry name" value="NUDIX_hydrolase_dom"/>
</dbReference>
<dbReference type="Gene3D" id="3.90.79.10">
    <property type="entry name" value="Nucleoside Triphosphate Pyrophosphohydrolase"/>
    <property type="match status" value="1"/>
</dbReference>
<protein>
    <recommendedName>
        <fullName evidence="1">Nudix hydrolase domain-containing protein</fullName>
    </recommendedName>
</protein>
<evidence type="ECO:0000313" key="3">
    <source>
        <dbReference type="Proteomes" id="UP001154252"/>
    </source>
</evidence>
<dbReference type="AlphaFoldDB" id="A0A9W4P914"/>
<gene>
    <name evidence="2" type="ORF">PEGY_LOCUS10380</name>
</gene>
<comment type="caution">
    <text evidence="2">The sequence shown here is derived from an EMBL/GenBank/DDBJ whole genome shotgun (WGS) entry which is preliminary data.</text>
</comment>
<dbReference type="InterPro" id="IPR015797">
    <property type="entry name" value="NUDIX_hydrolase-like_dom_sf"/>
</dbReference>
<organism evidence="2 3">
    <name type="scientific">Penicillium egyptiacum</name>
    <dbReference type="NCBI Taxonomy" id="1303716"/>
    <lineage>
        <taxon>Eukaryota</taxon>
        <taxon>Fungi</taxon>
        <taxon>Dikarya</taxon>
        <taxon>Ascomycota</taxon>
        <taxon>Pezizomycotina</taxon>
        <taxon>Eurotiomycetes</taxon>
        <taxon>Eurotiomycetidae</taxon>
        <taxon>Eurotiales</taxon>
        <taxon>Aspergillaceae</taxon>
        <taxon>Penicillium</taxon>
    </lineage>
</organism>
<feature type="domain" description="Nudix hydrolase" evidence="1">
    <location>
        <begin position="18"/>
        <end position="152"/>
    </location>
</feature>
<dbReference type="Proteomes" id="UP001154252">
    <property type="component" value="Unassembled WGS sequence"/>
</dbReference>
<dbReference type="OrthoDB" id="276276at2759"/>
<dbReference type="EMBL" id="CAJVRC010000902">
    <property type="protein sequence ID" value="CAG8909584.1"/>
    <property type="molecule type" value="Genomic_DNA"/>
</dbReference>
<dbReference type="Pfam" id="PF00293">
    <property type="entry name" value="NUDIX"/>
    <property type="match status" value="1"/>
</dbReference>
<sequence>MTSLNLDTRIADLPRDQEWRVGAAIFRYQENAHYTVLLLKRATGSYTTGWWNTPTGPVLNTDETISDAMRRIVLGQTAIGLQGYHTIEQVESLSWGSEEQPITKLNFVIHDKSDDIVAIQLSEFFEYQWVEEERIDSLSIPVAMQDVIRAGFELHREGAI</sequence>
<proteinExistence type="predicted"/>
<evidence type="ECO:0000313" key="2">
    <source>
        <dbReference type="EMBL" id="CAG8909584.1"/>
    </source>
</evidence>
<reference evidence="2" key="1">
    <citation type="submission" date="2021-07" db="EMBL/GenBank/DDBJ databases">
        <authorList>
            <person name="Branca A.L. A."/>
        </authorList>
    </citation>
    <scope>NUCLEOTIDE SEQUENCE</scope>
</reference>
<name>A0A9W4P914_9EURO</name>
<evidence type="ECO:0000259" key="1">
    <source>
        <dbReference type="PROSITE" id="PS51462"/>
    </source>
</evidence>